<comment type="function">
    <text evidence="8 9">Plays an essential role in the initiation and regulation of chromosomal replication. ATP-DnaA binds to the origin of replication (oriC) to initiate formation of the DNA replication initiation complex once per cell cycle. Binds the DnaA box (a 9 base pair repeat at the origin) and separates the double-stranded (ds)DNA. Forms a right-handed helical filament on oriC DNA; dsDNA binds to the exterior of the filament while single-stranded (ss)DNA is stabiized in the filament's interior. The ATP-DnaA-oriC complex binds and stabilizes one strand of the AT-rich DNA unwinding element (DUE), permitting loading of DNA polymerase. After initiation quickly degrades to an ADP-DnaA complex that is not apt for DNA replication. Binds acidic phospholipids.</text>
</comment>
<dbReference type="NCBIfam" id="NF009087">
    <property type="entry name" value="PRK12422.1"/>
    <property type="match status" value="1"/>
</dbReference>
<dbReference type="InterPro" id="IPR010921">
    <property type="entry name" value="Trp_repressor/repl_initiator"/>
</dbReference>
<reference evidence="13 14" key="1">
    <citation type="submission" date="2013-07" db="EMBL/GenBank/DDBJ databases">
        <title>Isolation of a new Chlamydia species from the feral Sacred Ibis (Threskiornis aethiopicus): Chlamydia ibidis.</title>
        <authorList>
            <person name="Vorimore F."/>
            <person name="Hsia R.-C."/>
            <person name="Huot-Creasy H."/>
            <person name="Bastian S."/>
            <person name="Deruyter L."/>
            <person name="Passet A."/>
            <person name="Sachse K."/>
            <person name="Bavoil P."/>
            <person name="Myers G."/>
            <person name="Laroucau K."/>
        </authorList>
    </citation>
    <scope>NUCLEOTIDE SEQUENCE [LARGE SCALE GENOMIC DNA]</scope>
    <source>
        <strain evidence="13 14">10-1398/6</strain>
    </source>
</reference>
<comment type="subcellular location">
    <subcellularLocation>
        <location evidence="8">Cytoplasm</location>
    </subcellularLocation>
</comment>
<dbReference type="SMART" id="SM00382">
    <property type="entry name" value="AAA"/>
    <property type="match status" value="1"/>
</dbReference>
<dbReference type="InterPro" id="IPR013159">
    <property type="entry name" value="DnaA_C"/>
</dbReference>
<evidence type="ECO:0000259" key="11">
    <source>
        <dbReference type="SMART" id="SM00382"/>
    </source>
</evidence>
<evidence type="ECO:0000256" key="2">
    <source>
        <dbReference type="ARBA" id="ARBA00022490"/>
    </source>
</evidence>
<keyword evidence="7 8" id="KW-0238">DNA-binding</keyword>
<keyword evidence="5 8" id="KW-0067">ATP-binding</keyword>
<organism evidence="13 14">
    <name type="scientific">Chlamydia ibidis 10-1398/6</name>
    <dbReference type="NCBI Taxonomy" id="1046581"/>
    <lineage>
        <taxon>Bacteria</taxon>
        <taxon>Pseudomonadati</taxon>
        <taxon>Chlamydiota</taxon>
        <taxon>Chlamydiia</taxon>
        <taxon>Chlamydiales</taxon>
        <taxon>Chlamydiaceae</taxon>
        <taxon>Chlamydia/Chlamydophila group</taxon>
        <taxon>Chlamydia</taxon>
    </lineage>
</organism>
<keyword evidence="4 8" id="KW-0547">Nucleotide-binding</keyword>
<accession>A0ABN0MZI5</accession>
<evidence type="ECO:0000313" key="14">
    <source>
        <dbReference type="Proteomes" id="UP000016064"/>
    </source>
</evidence>
<evidence type="ECO:0000256" key="8">
    <source>
        <dbReference type="HAMAP-Rule" id="MF_00377"/>
    </source>
</evidence>
<evidence type="ECO:0000313" key="13">
    <source>
        <dbReference type="EMBL" id="EQM62671.1"/>
    </source>
</evidence>
<evidence type="ECO:0000256" key="6">
    <source>
        <dbReference type="ARBA" id="ARBA00023121"/>
    </source>
</evidence>
<dbReference type="InterPro" id="IPR013317">
    <property type="entry name" value="DnaA_dom"/>
</dbReference>
<dbReference type="InterPro" id="IPR038454">
    <property type="entry name" value="DnaA_N_sf"/>
</dbReference>
<evidence type="ECO:0000256" key="7">
    <source>
        <dbReference type="ARBA" id="ARBA00023125"/>
    </source>
</evidence>
<proteinExistence type="inferred from homology"/>
<comment type="subunit">
    <text evidence="8">Oligomerizes as a right-handed, spiral filament on DNA at oriC.</text>
</comment>
<dbReference type="Gene3D" id="3.40.50.300">
    <property type="entry name" value="P-loop containing nucleotide triphosphate hydrolases"/>
    <property type="match status" value="1"/>
</dbReference>
<comment type="similarity">
    <text evidence="1 8 10">Belongs to the DnaA family.</text>
</comment>
<dbReference type="HAMAP" id="MF_00377">
    <property type="entry name" value="DnaA_bact"/>
    <property type="match status" value="1"/>
</dbReference>
<dbReference type="Gene3D" id="1.10.1750.10">
    <property type="match status" value="1"/>
</dbReference>
<dbReference type="SUPFAM" id="SSF48295">
    <property type="entry name" value="TrpR-like"/>
    <property type="match status" value="1"/>
</dbReference>
<dbReference type="SMART" id="SM00760">
    <property type="entry name" value="Bac_DnaA_C"/>
    <property type="match status" value="1"/>
</dbReference>
<keyword evidence="2 8" id="KW-0963">Cytoplasm</keyword>
<comment type="caution">
    <text evidence="13">The sequence shown here is derived from an EMBL/GenBank/DDBJ whole genome shotgun (WGS) entry which is preliminary data.</text>
</comment>
<evidence type="ECO:0000256" key="10">
    <source>
        <dbReference type="RuleBase" id="RU004227"/>
    </source>
</evidence>
<dbReference type="CDD" id="cd00009">
    <property type="entry name" value="AAA"/>
    <property type="match status" value="1"/>
</dbReference>
<feature type="binding site" evidence="8">
    <location>
        <position position="151"/>
    </location>
    <ligand>
        <name>ATP</name>
        <dbReference type="ChEBI" id="CHEBI:30616"/>
    </ligand>
</feature>
<dbReference type="PANTHER" id="PTHR30050">
    <property type="entry name" value="CHROMOSOMAL REPLICATION INITIATOR PROTEIN DNAA"/>
    <property type="match status" value="1"/>
</dbReference>
<dbReference type="PROSITE" id="PS01008">
    <property type="entry name" value="DNAA"/>
    <property type="match status" value="1"/>
</dbReference>
<feature type="binding site" evidence="8">
    <location>
        <position position="153"/>
    </location>
    <ligand>
        <name>ATP</name>
        <dbReference type="ChEBI" id="CHEBI:30616"/>
    </ligand>
</feature>
<sequence>MRAWEEFLLLQEKEIGTNTVDKWLRSLKVVCFDACNLYLEAKDSFQVTWFEEHIRYKVKSSLVNNNGKLIRVHITSLDKTIPFYQEKHIQQEKSAYFTMNYGEVNPEMGFSSFLVTPENDLPFRILQEFTQPGDNGAGFPFNPIYIFGPEGAGKTHLIQSAVSLLRGIGGKILYVTSELFTEHLVSAIRSGEMQRFRSFYRNVDALFIEDIEVFCGKGATQEEFFHTFNSLHMEGKLIVISSAHAPRDLKAMEERLISRFEWGVTVPIHPLTKEGLRSFLSRQAEQLCVRIEDTALDFLIRSLFSNMKTLLHAMKLLSKRVAIKKLSQQLLYENDLRNLLRDVLEAADNVRLTHTGIIRAVAQYYNVSPESILGRSQSREYVLPRQVAMYLCREKLSLSYVRIGDIFSRDHSTVISSIRLVSQKIENRNSAISIAIQDLMKQLTSSYKSLEFLPEEEIPC</sequence>
<keyword evidence="6 8" id="KW-0446">Lipid-binding</keyword>
<dbReference type="Proteomes" id="UP000016064">
    <property type="component" value="Unassembled WGS sequence"/>
</dbReference>
<dbReference type="RefSeq" id="WP_020370094.1">
    <property type="nucleotide sequence ID" value="NZ_APJW01000002.1"/>
</dbReference>
<dbReference type="InterPro" id="IPR003593">
    <property type="entry name" value="AAA+_ATPase"/>
</dbReference>
<dbReference type="InterPro" id="IPR018312">
    <property type="entry name" value="Chromosome_initiator_DnaA_CS"/>
</dbReference>
<feature type="region of interest" description="Domain I, interacts with DnaA modulators" evidence="8">
    <location>
        <begin position="1"/>
        <end position="94"/>
    </location>
</feature>
<feature type="binding site" evidence="8">
    <location>
        <position position="155"/>
    </location>
    <ligand>
        <name>ATP</name>
        <dbReference type="ChEBI" id="CHEBI:30616"/>
    </ligand>
</feature>
<keyword evidence="3 8" id="KW-0235">DNA replication</keyword>
<evidence type="ECO:0000256" key="5">
    <source>
        <dbReference type="ARBA" id="ARBA00022840"/>
    </source>
</evidence>
<comment type="domain">
    <text evidence="8">Domain I is involved in oligomerization and binding regulators, domain II is flexibile and of varying length in different bacteria, domain III forms the AAA+ region, while domain IV binds dsDNA.</text>
</comment>
<dbReference type="InterPro" id="IPR020591">
    <property type="entry name" value="Chromosome_initiator_DnaA-like"/>
</dbReference>
<evidence type="ECO:0000259" key="12">
    <source>
        <dbReference type="SMART" id="SM00760"/>
    </source>
</evidence>
<dbReference type="SUPFAM" id="SSF52540">
    <property type="entry name" value="P-loop containing nucleoside triphosphate hydrolases"/>
    <property type="match status" value="1"/>
</dbReference>
<protein>
    <recommendedName>
        <fullName evidence="8 9">Chromosomal replication initiator protein DnaA</fullName>
    </recommendedName>
</protein>
<dbReference type="Pfam" id="PF00308">
    <property type="entry name" value="Bac_DnaA"/>
    <property type="match status" value="1"/>
</dbReference>
<feature type="binding site" evidence="8">
    <location>
        <position position="154"/>
    </location>
    <ligand>
        <name>ATP</name>
        <dbReference type="ChEBI" id="CHEBI:30616"/>
    </ligand>
</feature>
<feature type="domain" description="AAA+ ATPase" evidence="11">
    <location>
        <begin position="140"/>
        <end position="269"/>
    </location>
</feature>
<dbReference type="EMBL" id="APJW01000002">
    <property type="protein sequence ID" value="EQM62671.1"/>
    <property type="molecule type" value="Genomic_DNA"/>
</dbReference>
<gene>
    <name evidence="8" type="primary">dnaA</name>
    <name evidence="13" type="ORF">H359_0536</name>
</gene>
<comment type="caution">
    <text evidence="8">Lacks conserved residue(s) required for the propagation of feature annotation.</text>
</comment>
<dbReference type="Gene3D" id="3.30.300.180">
    <property type="match status" value="1"/>
</dbReference>
<keyword evidence="14" id="KW-1185">Reference proteome</keyword>
<dbReference type="Pfam" id="PF08299">
    <property type="entry name" value="Bac_DnaA_C"/>
    <property type="match status" value="1"/>
</dbReference>
<dbReference type="PANTHER" id="PTHR30050:SF2">
    <property type="entry name" value="CHROMOSOMAL REPLICATION INITIATOR PROTEIN DNAA"/>
    <property type="match status" value="1"/>
</dbReference>
<dbReference type="InterPro" id="IPR027417">
    <property type="entry name" value="P-loop_NTPase"/>
</dbReference>
<evidence type="ECO:0000256" key="4">
    <source>
        <dbReference type="ARBA" id="ARBA00022741"/>
    </source>
</evidence>
<dbReference type="InterPro" id="IPR001957">
    <property type="entry name" value="Chromosome_initiator_DnaA"/>
</dbReference>
<evidence type="ECO:0000256" key="3">
    <source>
        <dbReference type="ARBA" id="ARBA00022705"/>
    </source>
</evidence>
<dbReference type="CDD" id="cd06571">
    <property type="entry name" value="Bac_DnaA_C"/>
    <property type="match status" value="1"/>
</dbReference>
<feature type="domain" description="Chromosomal replication initiator DnaA C-terminal" evidence="12">
    <location>
        <begin position="353"/>
        <end position="421"/>
    </location>
</feature>
<dbReference type="PRINTS" id="PR00051">
    <property type="entry name" value="DNAA"/>
</dbReference>
<name>A0ABN0MZI5_9CHLA</name>
<feature type="region of interest" description="Domain IV, binds dsDNA" evidence="8">
    <location>
        <begin position="322"/>
        <end position="460"/>
    </location>
</feature>
<evidence type="ECO:0000256" key="9">
    <source>
        <dbReference type="RuleBase" id="RU000577"/>
    </source>
</evidence>
<evidence type="ECO:0000256" key="1">
    <source>
        <dbReference type="ARBA" id="ARBA00006583"/>
    </source>
</evidence>